<feature type="transmembrane region" description="Helical" evidence="4">
    <location>
        <begin position="120"/>
        <end position="144"/>
    </location>
</feature>
<evidence type="ECO:0000256" key="2">
    <source>
        <dbReference type="PROSITE-ProRule" id="PRU00284"/>
    </source>
</evidence>
<dbReference type="Proteomes" id="UP000262939">
    <property type="component" value="Unassembled WGS sequence"/>
</dbReference>
<feature type="domain" description="Methyl-accepting transducer" evidence="5">
    <location>
        <begin position="223"/>
        <end position="480"/>
    </location>
</feature>
<accession>A0A372L7D3</accession>
<dbReference type="PANTHER" id="PTHR32089">
    <property type="entry name" value="METHYL-ACCEPTING CHEMOTAXIS PROTEIN MCPB"/>
    <property type="match status" value="1"/>
</dbReference>
<dbReference type="EMBL" id="QVTD01000022">
    <property type="protein sequence ID" value="RFU60778.1"/>
    <property type="molecule type" value="Genomic_DNA"/>
</dbReference>
<dbReference type="Gene3D" id="1.10.287.950">
    <property type="entry name" value="Methyl-accepting chemotaxis protein"/>
    <property type="match status" value="1"/>
</dbReference>
<evidence type="ECO:0000256" key="1">
    <source>
        <dbReference type="ARBA" id="ARBA00023224"/>
    </source>
</evidence>
<dbReference type="GO" id="GO:0016020">
    <property type="term" value="C:membrane"/>
    <property type="evidence" value="ECO:0007669"/>
    <property type="project" value="InterPro"/>
</dbReference>
<reference evidence="6 7" key="1">
    <citation type="submission" date="2018-08" db="EMBL/GenBank/DDBJ databases">
        <title>Bacillus chawlae sp. nov., Bacillus glennii sp. nov., and Bacillus saganii sp. nov. Isolated from the Vehicle Assembly Building at Kennedy Space Center where the Viking Spacecraft were Assembled.</title>
        <authorList>
            <person name="Seuylemezian A."/>
            <person name="Vaishampayan P."/>
        </authorList>
    </citation>
    <scope>NUCLEOTIDE SEQUENCE [LARGE SCALE GENOMIC DNA]</scope>
    <source>
        <strain evidence="6 7">V44-8</strain>
    </source>
</reference>
<dbReference type="AlphaFoldDB" id="A0A372L7D3"/>
<organism evidence="6 7">
    <name type="scientific">Peribacillus glennii</name>
    <dbReference type="NCBI Taxonomy" id="2303991"/>
    <lineage>
        <taxon>Bacteria</taxon>
        <taxon>Bacillati</taxon>
        <taxon>Bacillota</taxon>
        <taxon>Bacilli</taxon>
        <taxon>Bacillales</taxon>
        <taxon>Bacillaceae</taxon>
        <taxon>Peribacillus</taxon>
    </lineage>
</organism>
<keyword evidence="4" id="KW-0812">Transmembrane</keyword>
<evidence type="ECO:0000313" key="6">
    <source>
        <dbReference type="EMBL" id="RFU60778.1"/>
    </source>
</evidence>
<name>A0A372L7D3_9BACI</name>
<keyword evidence="7" id="KW-1185">Reference proteome</keyword>
<dbReference type="Pfam" id="PF00015">
    <property type="entry name" value="MCPsignal"/>
    <property type="match status" value="1"/>
</dbReference>
<dbReference type="PANTHER" id="PTHR32089:SF112">
    <property type="entry name" value="LYSOZYME-LIKE PROTEIN-RELATED"/>
    <property type="match status" value="1"/>
</dbReference>
<feature type="transmembrane region" description="Helical" evidence="4">
    <location>
        <begin position="34"/>
        <end position="57"/>
    </location>
</feature>
<evidence type="ECO:0000313" key="7">
    <source>
        <dbReference type="Proteomes" id="UP000262939"/>
    </source>
</evidence>
<keyword evidence="1 2" id="KW-0807">Transducer</keyword>
<evidence type="ECO:0000256" key="4">
    <source>
        <dbReference type="SAM" id="Phobius"/>
    </source>
</evidence>
<feature type="transmembrane region" description="Helical" evidence="4">
    <location>
        <begin position="64"/>
        <end position="82"/>
    </location>
</feature>
<evidence type="ECO:0000259" key="5">
    <source>
        <dbReference type="PROSITE" id="PS50111"/>
    </source>
</evidence>
<dbReference type="SMART" id="SM00283">
    <property type="entry name" value="MA"/>
    <property type="match status" value="1"/>
</dbReference>
<dbReference type="InterPro" id="IPR004089">
    <property type="entry name" value="MCPsignal_dom"/>
</dbReference>
<proteinExistence type="predicted"/>
<dbReference type="SUPFAM" id="SSF58104">
    <property type="entry name" value="Methyl-accepting chemotaxis protein (MCP) signaling domain"/>
    <property type="match status" value="1"/>
</dbReference>
<gene>
    <name evidence="6" type="ORF">D0466_20730</name>
</gene>
<evidence type="ECO:0000256" key="3">
    <source>
        <dbReference type="SAM" id="Coils"/>
    </source>
</evidence>
<comment type="caution">
    <text evidence="6">The sequence shown here is derived from an EMBL/GenBank/DDBJ whole genome shotgun (WGS) entry which is preliminary data.</text>
</comment>
<dbReference type="GO" id="GO:0007165">
    <property type="term" value="P:signal transduction"/>
    <property type="evidence" value="ECO:0007669"/>
    <property type="project" value="UniProtKB-KW"/>
</dbReference>
<feature type="transmembrane region" description="Helical" evidence="4">
    <location>
        <begin position="164"/>
        <end position="184"/>
    </location>
</feature>
<feature type="coiled-coil region" evidence="3">
    <location>
        <begin position="427"/>
        <end position="496"/>
    </location>
</feature>
<keyword evidence="3" id="KW-0175">Coiled coil</keyword>
<keyword evidence="4" id="KW-0472">Membrane</keyword>
<keyword evidence="4" id="KW-1133">Transmembrane helix</keyword>
<dbReference type="PROSITE" id="PS50111">
    <property type="entry name" value="CHEMOTAXIS_TRANSDUC_2"/>
    <property type="match status" value="1"/>
</dbReference>
<protein>
    <recommendedName>
        <fullName evidence="5">Methyl-accepting transducer domain-containing protein</fullName>
    </recommendedName>
</protein>
<sequence>MIILEHAISAKELSKLKGEIFMHATGYEKLSSKILAYALIGLLLACAPLILVMAFIHTVTMKEALTLCAVVPFLAAGIYLVYRNTYRLSQGKYYISAASFVTCFILVFFVPTYEIWAAIILYLVVSLVYLDSIVVMLATGYALVVHTLHLVFNPYFNMTNTVDYIVSYIILTMIGIVCYCITIVGKEMLKEVTENEEKVKNVLVEVSKSVTVIDEFGKRLTANINDTNAISQEISAGYFEISRGVESQASAIAEINDKMLGSTDSVQAVTKNAGHMKELSTATVDLTKQGSEKLKNMQLAMNSVTHIQEETMNVMKELQENTANIGTIVAAIEEIANHTNLLSLNASIEAARAGEHGKSFAVVAGEIRKLSANAGSAAKSIGEILLKIGDKTQAVSEQLEKGKEAIGYSRRDVEDSGAMFTEITGNMASLMEKAGEIEDMLQQVEQNSLATSGEISNISSVTEESSAALEEMTAAMDSQRERIQAIAEHFEELEGKVGSLHELTDLRTSGSDEK</sequence>